<organism evidence="4 5">
    <name type="scientific">Mycobacterium heidelbergense</name>
    <dbReference type="NCBI Taxonomy" id="53376"/>
    <lineage>
        <taxon>Bacteria</taxon>
        <taxon>Bacillati</taxon>
        <taxon>Actinomycetota</taxon>
        <taxon>Actinomycetes</taxon>
        <taxon>Mycobacteriales</taxon>
        <taxon>Mycobacteriaceae</taxon>
        <taxon>Mycobacterium</taxon>
        <taxon>Mycobacterium simiae complex</taxon>
    </lineage>
</organism>
<dbReference type="SUPFAM" id="SSF140459">
    <property type="entry name" value="PE/PPE dimer-like"/>
    <property type="match status" value="1"/>
</dbReference>
<dbReference type="STRING" id="53376.BST25_13085"/>
<dbReference type="Proteomes" id="UP000192566">
    <property type="component" value="Unassembled WGS sequence"/>
</dbReference>
<name>A0A1X0DLJ7_MYCHE</name>
<reference evidence="4 5" key="1">
    <citation type="submission" date="2017-02" db="EMBL/GenBank/DDBJ databases">
        <title>The new phylogeny of genus Mycobacterium.</title>
        <authorList>
            <person name="Tortoli E."/>
            <person name="Trovato A."/>
            <person name="Cirillo D.M."/>
        </authorList>
    </citation>
    <scope>NUCLEOTIDE SEQUENCE [LARGE SCALE GENOMIC DNA]</scope>
    <source>
        <strain evidence="4 5">DSM 44471</strain>
    </source>
</reference>
<dbReference type="EMBL" id="MVHR01000016">
    <property type="protein sequence ID" value="ORA73258.1"/>
    <property type="molecule type" value="Genomic_DNA"/>
</dbReference>
<sequence length="433" mass="42122">MDFGALPPEINSGLMYAGPGSGSMVAAATAWDDLASQLNSATGIYSSVISELTSGWRGPASTSMAGAAAPYVAWMSTTAAQTEQAATQARAAANAYEAAFAMTVPPSVIAANRSLLTSLVATNFLGQNTAAIAAAEAQYGEMWAQDAAAMYGYAADSAAASAVNPFTPPPQTTNPAGQAVQAATSAQTTGASAASNIQTELSQLLSAVPTALQGLTSPTSPTSAMMNSIGLGGADLSTPEGILNFLAGTDGSPMGAFLNDNFLNTIFSSGFYMPGNFLGTMTDFAGMEGGGAAAAAAADAGAGAAESAGSVGAGLASAVSPLGSTGLGGAVSGSLSQASSVGALSVPYGWTTAAPEIRLAAEALPGGGFSVAPALAAGGEGSMLSDLALASMAGRAMSGTSMGGRSMGVTAAQNRPLPIVIVKPPPSGVDKID</sequence>
<dbReference type="InterPro" id="IPR038332">
    <property type="entry name" value="PPE_sf"/>
</dbReference>
<comment type="caution">
    <text evidence="4">The sequence shown here is derived from an EMBL/GenBank/DDBJ whole genome shotgun (WGS) entry which is preliminary data.</text>
</comment>
<dbReference type="AlphaFoldDB" id="A0A1X0DLJ7"/>
<evidence type="ECO:0000259" key="2">
    <source>
        <dbReference type="Pfam" id="PF00823"/>
    </source>
</evidence>
<keyword evidence="5" id="KW-1185">Reference proteome</keyword>
<accession>A0A1X0DLJ7</accession>
<evidence type="ECO:0000256" key="1">
    <source>
        <dbReference type="ARBA" id="ARBA00010652"/>
    </source>
</evidence>
<dbReference type="PANTHER" id="PTHR46766:SF1">
    <property type="entry name" value="GLUTAMINE-RICH PROTEIN 2"/>
    <property type="match status" value="1"/>
</dbReference>
<feature type="domain" description="PPE family C-terminal" evidence="3">
    <location>
        <begin position="332"/>
        <end position="409"/>
    </location>
</feature>
<protein>
    <submittedName>
        <fullName evidence="4">Uncharacterized protein</fullName>
    </submittedName>
</protein>
<dbReference type="InterPro" id="IPR022171">
    <property type="entry name" value="PPE_C"/>
</dbReference>
<proteinExistence type="inferred from homology"/>
<dbReference type="OrthoDB" id="4705985at2"/>
<dbReference type="GO" id="GO:0052572">
    <property type="term" value="P:response to host immune response"/>
    <property type="evidence" value="ECO:0007669"/>
    <property type="project" value="TreeGrafter"/>
</dbReference>
<evidence type="ECO:0000313" key="5">
    <source>
        <dbReference type="Proteomes" id="UP000192566"/>
    </source>
</evidence>
<feature type="domain" description="PPE" evidence="2">
    <location>
        <begin position="2"/>
        <end position="163"/>
    </location>
</feature>
<dbReference type="RefSeq" id="WP_083074461.1">
    <property type="nucleotide sequence ID" value="NZ_AP022615.1"/>
</dbReference>
<evidence type="ECO:0000313" key="4">
    <source>
        <dbReference type="EMBL" id="ORA73258.1"/>
    </source>
</evidence>
<dbReference type="Pfam" id="PF12484">
    <property type="entry name" value="PPE-SVP"/>
    <property type="match status" value="1"/>
</dbReference>
<dbReference type="Gene3D" id="1.20.1260.20">
    <property type="entry name" value="PPE superfamily"/>
    <property type="match status" value="1"/>
</dbReference>
<dbReference type="InterPro" id="IPR000030">
    <property type="entry name" value="PPE_dom"/>
</dbReference>
<comment type="similarity">
    <text evidence="1">Belongs to the mycobacterial PPE family.</text>
</comment>
<dbReference type="PANTHER" id="PTHR46766">
    <property type="entry name" value="GLUTAMINE-RICH PROTEIN 2"/>
    <property type="match status" value="1"/>
</dbReference>
<dbReference type="Pfam" id="PF00823">
    <property type="entry name" value="PPE"/>
    <property type="match status" value="1"/>
</dbReference>
<gene>
    <name evidence="4" type="ORF">BST25_13085</name>
</gene>
<dbReference type="FunFam" id="1.20.1260.20:FF:000001">
    <property type="entry name" value="PPE family protein PPE41"/>
    <property type="match status" value="1"/>
</dbReference>
<evidence type="ECO:0000259" key="3">
    <source>
        <dbReference type="Pfam" id="PF12484"/>
    </source>
</evidence>